<dbReference type="PANTHER" id="PTHR30344:SF1">
    <property type="entry name" value="6-PHOSPHOGLUCONOLACTONASE"/>
    <property type="match status" value="1"/>
</dbReference>
<keyword evidence="3" id="KW-0732">Signal</keyword>
<dbReference type="Pfam" id="PF10282">
    <property type="entry name" value="Lactonase"/>
    <property type="match status" value="1"/>
</dbReference>
<organism evidence="4 5">
    <name type="scientific">Capnocytophaga cynodegmi</name>
    <dbReference type="NCBI Taxonomy" id="28189"/>
    <lineage>
        <taxon>Bacteria</taxon>
        <taxon>Pseudomonadati</taxon>
        <taxon>Bacteroidota</taxon>
        <taxon>Flavobacteriia</taxon>
        <taxon>Flavobacteriales</taxon>
        <taxon>Flavobacteriaceae</taxon>
        <taxon>Capnocytophaga</taxon>
    </lineage>
</organism>
<accession>A0A0B7HMC1</accession>
<dbReference type="Gene3D" id="2.130.10.10">
    <property type="entry name" value="YVTN repeat-like/Quinoprotein amine dehydrogenase"/>
    <property type="match status" value="1"/>
</dbReference>
<feature type="signal peptide" evidence="3">
    <location>
        <begin position="1"/>
        <end position="19"/>
    </location>
</feature>
<dbReference type="STRING" id="28189.CCYN74_100003"/>
<sequence length="355" mass="39754">MKRLFSAITLLLFSVISLAQNGKNIQFLVGTYTDSDSEGIYLYNFDKENLKFEKITSVFAKNPSYLALSPDEKLLFSVSENGQEDSEVLSFSLDKKVGKINLINAQNTKGGAPCYVMYDSGNKNVITANYTGGNISVFTITENGVLQEISQNITFDKHSHLHSVQFSPDKKRVLATDLGTDKVYSFKLKDNQLQRIQNEDITLPKGMGPRHFTFSADGKYLYVLGELSREIIVLKQKKNQFIKLQAIATDEFTNGKGAADIHISPDGKFLYASNRLVNDGIAIFSIQKSGKLKKIGYQATKKHPRNFAITSDGKYMFVASRDENVIQVFEIQLNGLLELKTELNVPKPVCIQFLK</sequence>
<reference evidence="5" key="1">
    <citation type="submission" date="2015-01" db="EMBL/GenBank/DDBJ databases">
        <authorList>
            <person name="MANFREDI Pablo"/>
        </authorList>
    </citation>
    <scope>NUCLEOTIDE SEQUENCE [LARGE SCALE GENOMIC DNA]</scope>
    <source>
        <strain evidence="5">Ccyn2B</strain>
    </source>
</reference>
<keyword evidence="2" id="KW-0313">Glucose metabolism</keyword>
<dbReference type="GO" id="GO:0006006">
    <property type="term" value="P:glucose metabolic process"/>
    <property type="evidence" value="ECO:0007669"/>
    <property type="project" value="UniProtKB-KW"/>
</dbReference>
<dbReference type="SUPFAM" id="SSF51004">
    <property type="entry name" value="C-terminal (heme d1) domain of cytochrome cd1-nitrite reductase"/>
    <property type="match status" value="1"/>
</dbReference>
<dbReference type="InterPro" id="IPR050282">
    <property type="entry name" value="Cycloisomerase_2"/>
</dbReference>
<evidence type="ECO:0000256" key="3">
    <source>
        <dbReference type="SAM" id="SignalP"/>
    </source>
</evidence>
<evidence type="ECO:0008006" key="6">
    <source>
        <dbReference type="Google" id="ProtNLM"/>
    </source>
</evidence>
<evidence type="ECO:0000256" key="1">
    <source>
        <dbReference type="ARBA" id="ARBA00005564"/>
    </source>
</evidence>
<dbReference type="RefSeq" id="WP_041994157.1">
    <property type="nucleotide sequence ID" value="NZ_CDOD01000056.1"/>
</dbReference>
<dbReference type="GO" id="GO:0017057">
    <property type="term" value="F:6-phosphogluconolactonase activity"/>
    <property type="evidence" value="ECO:0007669"/>
    <property type="project" value="TreeGrafter"/>
</dbReference>
<feature type="chain" id="PRO_5002116100" description="6-phosphogluconolactonase" evidence="3">
    <location>
        <begin position="20"/>
        <end position="355"/>
    </location>
</feature>
<keyword evidence="5" id="KW-1185">Reference proteome</keyword>
<dbReference type="eggNOG" id="COG2706">
    <property type="taxonomic scope" value="Bacteria"/>
</dbReference>
<name>A0A0B7HMC1_9FLAO</name>
<dbReference type="EMBL" id="CDOD01000056">
    <property type="protein sequence ID" value="CEN39032.1"/>
    <property type="molecule type" value="Genomic_DNA"/>
</dbReference>
<dbReference type="InterPro" id="IPR019405">
    <property type="entry name" value="Lactonase_7-beta_prop"/>
</dbReference>
<protein>
    <recommendedName>
        <fullName evidence="6">6-phosphogluconolactonase</fullName>
    </recommendedName>
</protein>
<dbReference type="Proteomes" id="UP000038055">
    <property type="component" value="Unassembled WGS sequence"/>
</dbReference>
<keyword evidence="2" id="KW-0119">Carbohydrate metabolism</keyword>
<evidence type="ECO:0000313" key="4">
    <source>
        <dbReference type="EMBL" id="CEN39032.1"/>
    </source>
</evidence>
<dbReference type="AlphaFoldDB" id="A0A0B7HMC1"/>
<evidence type="ECO:0000256" key="2">
    <source>
        <dbReference type="ARBA" id="ARBA00022526"/>
    </source>
</evidence>
<dbReference type="InterPro" id="IPR011048">
    <property type="entry name" value="Haem_d1_sf"/>
</dbReference>
<comment type="similarity">
    <text evidence="1">Belongs to the cycloisomerase 2 family.</text>
</comment>
<proteinExistence type="inferred from homology"/>
<dbReference type="PANTHER" id="PTHR30344">
    <property type="entry name" value="6-PHOSPHOGLUCONOLACTONASE-RELATED"/>
    <property type="match status" value="1"/>
</dbReference>
<gene>
    <name evidence="4" type="ORF">CCYN2B_60007</name>
</gene>
<dbReference type="InterPro" id="IPR015943">
    <property type="entry name" value="WD40/YVTN_repeat-like_dom_sf"/>
</dbReference>
<evidence type="ECO:0000313" key="5">
    <source>
        <dbReference type="Proteomes" id="UP000038055"/>
    </source>
</evidence>